<evidence type="ECO:0000313" key="2">
    <source>
        <dbReference type="Proteomes" id="UP000321523"/>
    </source>
</evidence>
<comment type="caution">
    <text evidence="1">The sequence shown here is derived from an EMBL/GenBank/DDBJ whole genome shotgun (WGS) entry which is preliminary data.</text>
</comment>
<sequence>MDGLQPVDPVAKVLRQAIVGAEHRGEQGIAFLFRQLLGMQQRSQAGLAKIRQVGMPVAAGIGKADWLAFLKHKYTTKLIVIM</sequence>
<protein>
    <submittedName>
        <fullName evidence="1">Uncharacterized protein</fullName>
    </submittedName>
</protein>
<reference evidence="1 2" key="1">
    <citation type="submission" date="2019-07" db="EMBL/GenBank/DDBJ databases">
        <title>Whole genome shotgun sequence of Skermanella aerolata NBRC 106429.</title>
        <authorList>
            <person name="Hosoyama A."/>
            <person name="Uohara A."/>
            <person name="Ohji S."/>
            <person name="Ichikawa N."/>
        </authorList>
    </citation>
    <scope>NUCLEOTIDE SEQUENCE [LARGE SCALE GENOMIC DNA]</scope>
    <source>
        <strain evidence="1 2">NBRC 106429</strain>
    </source>
</reference>
<accession>A0A512DI97</accession>
<proteinExistence type="predicted"/>
<evidence type="ECO:0000313" key="1">
    <source>
        <dbReference type="EMBL" id="GEO36186.1"/>
    </source>
</evidence>
<gene>
    <name evidence="1" type="ORF">SAE02_03340</name>
</gene>
<keyword evidence="2" id="KW-1185">Reference proteome</keyword>
<dbReference type="EMBL" id="BJYZ01000002">
    <property type="protein sequence ID" value="GEO36186.1"/>
    <property type="molecule type" value="Genomic_DNA"/>
</dbReference>
<dbReference type="AlphaFoldDB" id="A0A512DI97"/>
<dbReference type="Proteomes" id="UP000321523">
    <property type="component" value="Unassembled WGS sequence"/>
</dbReference>
<organism evidence="1 2">
    <name type="scientific">Skermanella aerolata</name>
    <dbReference type="NCBI Taxonomy" id="393310"/>
    <lineage>
        <taxon>Bacteria</taxon>
        <taxon>Pseudomonadati</taxon>
        <taxon>Pseudomonadota</taxon>
        <taxon>Alphaproteobacteria</taxon>
        <taxon>Rhodospirillales</taxon>
        <taxon>Azospirillaceae</taxon>
        <taxon>Skermanella</taxon>
    </lineage>
</organism>
<name>A0A512DI97_9PROT</name>